<dbReference type="Gene3D" id="3.30.1340.10">
    <property type="entry name" value="HPr-like"/>
    <property type="match status" value="1"/>
</dbReference>
<dbReference type="EMBL" id="QUMS01000005">
    <property type="protein sequence ID" value="REG05493.1"/>
    <property type="molecule type" value="Genomic_DNA"/>
</dbReference>
<dbReference type="AlphaFoldDB" id="A0A347ZWR9"/>
<comment type="subcellular location">
    <subcellularLocation>
        <location evidence="2">Cytoplasm</location>
    </subcellularLocation>
</comment>
<dbReference type="InterPro" id="IPR001020">
    <property type="entry name" value="PTS_HPr_His_P_site"/>
</dbReference>
<dbReference type="SUPFAM" id="SSF55594">
    <property type="entry name" value="HPr-like"/>
    <property type="match status" value="1"/>
</dbReference>
<dbReference type="PANTHER" id="PTHR33705">
    <property type="entry name" value="PHOSPHOCARRIER PROTEIN HPR"/>
    <property type="match status" value="1"/>
</dbReference>
<dbReference type="RefSeq" id="WP_116226152.1">
    <property type="nucleotide sequence ID" value="NZ_AP018437.1"/>
</dbReference>
<evidence type="ECO:0000256" key="3">
    <source>
        <dbReference type="ARBA" id="ARBA00020422"/>
    </source>
</evidence>
<evidence type="ECO:0000313" key="7">
    <source>
        <dbReference type="EMBL" id="REG05493.1"/>
    </source>
</evidence>
<evidence type="ECO:0000313" key="8">
    <source>
        <dbReference type="Proteomes" id="UP000256388"/>
    </source>
</evidence>
<evidence type="ECO:0000256" key="5">
    <source>
        <dbReference type="ARBA" id="ARBA00022683"/>
    </source>
</evidence>
<dbReference type="PROSITE" id="PS51350">
    <property type="entry name" value="PTS_HPR_DOM"/>
    <property type="match status" value="1"/>
</dbReference>
<sequence length="94" mass="10114">MSFTKEFTVTNKVGLHARPAARFVKAAAKMEGNSIVIANVSKQTPQVNAKSFTCVLSIGANQNDVVKVTIDGDNAEEAMNTFSELFATNFGEED</sequence>
<dbReference type="InterPro" id="IPR050399">
    <property type="entry name" value="HPr"/>
</dbReference>
<dbReference type="PANTHER" id="PTHR33705:SF2">
    <property type="entry name" value="PHOSPHOCARRIER PROTEIN NPR"/>
    <property type="match status" value="1"/>
</dbReference>
<feature type="domain" description="HPr" evidence="6">
    <location>
        <begin position="2"/>
        <end position="93"/>
    </location>
</feature>
<evidence type="ECO:0000256" key="4">
    <source>
        <dbReference type="ARBA" id="ARBA00022490"/>
    </source>
</evidence>
<evidence type="ECO:0000259" key="6">
    <source>
        <dbReference type="PROSITE" id="PS51350"/>
    </source>
</evidence>
<keyword evidence="4" id="KW-0963">Cytoplasm</keyword>
<reference evidence="7 8" key="1">
    <citation type="submission" date="2018-08" db="EMBL/GenBank/DDBJ databases">
        <title>Genomic Encyclopedia of Type Strains, Phase IV (KMG-IV): sequencing the most valuable type-strain genomes for metagenomic binning, comparative biology and taxonomic classification.</title>
        <authorList>
            <person name="Goeker M."/>
        </authorList>
    </citation>
    <scope>NUCLEOTIDE SEQUENCE [LARGE SCALE GENOMIC DNA]</scope>
    <source>
        <strain evidence="7 8">DSM 23923</strain>
    </source>
</reference>
<comment type="function">
    <text evidence="1">General (non sugar-specific) component of the phosphoenolpyruvate-dependent sugar phosphotransferase system (sugar PTS). This major carbohydrate active-transport system catalyzes the phosphorylation of incoming sugar substrates concomitantly with their translocation across the cell membrane. The phosphoryl group from phosphoenolpyruvate (PEP) is transferred to the phosphoryl carrier protein HPr by enzyme I. Phospho-HPr then transfers it to the PTS EIIA domain.</text>
</comment>
<dbReference type="Pfam" id="PF00381">
    <property type="entry name" value="PTS-HPr"/>
    <property type="match status" value="1"/>
</dbReference>
<evidence type="ECO:0000256" key="2">
    <source>
        <dbReference type="ARBA" id="ARBA00004496"/>
    </source>
</evidence>
<comment type="caution">
    <text evidence="7">The sequence shown here is derived from an EMBL/GenBank/DDBJ whole genome shotgun (WGS) entry which is preliminary data.</text>
</comment>
<dbReference type="InterPro" id="IPR035895">
    <property type="entry name" value="HPr-like_sf"/>
</dbReference>
<name>A0A347ZWR9_9CHLR</name>
<dbReference type="Proteomes" id="UP000256388">
    <property type="component" value="Unassembled WGS sequence"/>
</dbReference>
<dbReference type="GO" id="GO:0009401">
    <property type="term" value="P:phosphoenolpyruvate-dependent sugar phosphotransferase system"/>
    <property type="evidence" value="ECO:0007669"/>
    <property type="project" value="UniProtKB-KW"/>
</dbReference>
<dbReference type="CDD" id="cd00367">
    <property type="entry name" value="PTS-HPr_like"/>
    <property type="match status" value="1"/>
</dbReference>
<dbReference type="PRINTS" id="PR00107">
    <property type="entry name" value="PHOSPHOCPHPR"/>
</dbReference>
<keyword evidence="8" id="KW-1185">Reference proteome</keyword>
<dbReference type="InterPro" id="IPR000032">
    <property type="entry name" value="HPr-like"/>
</dbReference>
<evidence type="ECO:0000256" key="1">
    <source>
        <dbReference type="ARBA" id="ARBA00003681"/>
    </source>
</evidence>
<dbReference type="GO" id="GO:0005737">
    <property type="term" value="C:cytoplasm"/>
    <property type="evidence" value="ECO:0007669"/>
    <property type="project" value="UniProtKB-SubCell"/>
</dbReference>
<dbReference type="NCBIfam" id="TIGR01003">
    <property type="entry name" value="PTS_HPr_family"/>
    <property type="match status" value="1"/>
</dbReference>
<dbReference type="PROSITE" id="PS00369">
    <property type="entry name" value="PTS_HPR_HIS"/>
    <property type="match status" value="1"/>
</dbReference>
<dbReference type="OrthoDB" id="9798965at2"/>
<protein>
    <recommendedName>
        <fullName evidence="3">Phosphocarrier protein HPr</fullName>
    </recommendedName>
</protein>
<proteinExistence type="predicted"/>
<accession>A0A347ZWR9</accession>
<keyword evidence="5" id="KW-0598">Phosphotransferase system</keyword>
<gene>
    <name evidence="7" type="ORF">DFR64_2897</name>
</gene>
<organism evidence="7 8">
    <name type="scientific">Pelolinea submarina</name>
    <dbReference type="NCBI Taxonomy" id="913107"/>
    <lineage>
        <taxon>Bacteria</taxon>
        <taxon>Bacillati</taxon>
        <taxon>Chloroflexota</taxon>
        <taxon>Anaerolineae</taxon>
        <taxon>Anaerolineales</taxon>
        <taxon>Anaerolineaceae</taxon>
        <taxon>Pelolinea</taxon>
    </lineage>
</organism>